<sequence length="186" mass="20421">MEYDIDTRLAARLAQLRRDAGWSLDELAARSSIPKATLSRLERGETSPTASLLGKLCAAHGRPMSRLLAEVEAEPALLIRAADQPVWTDPTNGFVRRSLSPPASGLETEIIHGTLPPGTIIDYDAPPVPGLEQHIWLLEGRLEYRLDGVAHVLEPGDVLRFRLYGASRFHALGDAPCRYIIAITRP</sequence>
<dbReference type="GO" id="GO:0003677">
    <property type="term" value="F:DNA binding"/>
    <property type="evidence" value="ECO:0007669"/>
    <property type="project" value="UniProtKB-KW"/>
</dbReference>
<evidence type="ECO:0000256" key="1">
    <source>
        <dbReference type="ARBA" id="ARBA00023125"/>
    </source>
</evidence>
<feature type="domain" description="HTH cro/C1-type" evidence="2">
    <location>
        <begin position="13"/>
        <end position="67"/>
    </location>
</feature>
<dbReference type="InterPro" id="IPR011051">
    <property type="entry name" value="RmlC_Cupin_sf"/>
</dbReference>
<dbReference type="Gene3D" id="1.10.260.40">
    <property type="entry name" value="lambda repressor-like DNA-binding domains"/>
    <property type="match status" value="1"/>
</dbReference>
<reference evidence="3 4" key="1">
    <citation type="submission" date="2017-07" db="EMBL/GenBank/DDBJ databases">
        <title>Niveispirillum cyanobacteriorum sp. nov., isolated from cyanobacterial aggregates in a eutrophic lake.</title>
        <authorList>
            <person name="Cai H."/>
        </authorList>
    </citation>
    <scope>NUCLEOTIDE SEQUENCE [LARGE SCALE GENOMIC DNA]</scope>
    <source>
        <strain evidence="4">TH1-14</strain>
    </source>
</reference>
<dbReference type="PANTHER" id="PTHR46797">
    <property type="entry name" value="HTH-TYPE TRANSCRIPTIONAL REGULATOR"/>
    <property type="match status" value="1"/>
</dbReference>
<evidence type="ECO:0000313" key="4">
    <source>
        <dbReference type="Proteomes" id="UP000216998"/>
    </source>
</evidence>
<name>A0A255Z4W5_9PROT</name>
<dbReference type="PROSITE" id="PS50943">
    <property type="entry name" value="HTH_CROC1"/>
    <property type="match status" value="1"/>
</dbReference>
<dbReference type="OrthoDB" id="189170at2"/>
<dbReference type="AlphaFoldDB" id="A0A255Z4W5"/>
<dbReference type="GO" id="GO:0003700">
    <property type="term" value="F:DNA-binding transcription factor activity"/>
    <property type="evidence" value="ECO:0007669"/>
    <property type="project" value="TreeGrafter"/>
</dbReference>
<dbReference type="RefSeq" id="WP_094454951.1">
    <property type="nucleotide sequence ID" value="NZ_NOXU01000024.1"/>
</dbReference>
<dbReference type="InterPro" id="IPR050807">
    <property type="entry name" value="TransReg_Diox_bact_type"/>
</dbReference>
<evidence type="ECO:0000259" key="2">
    <source>
        <dbReference type="PROSITE" id="PS50943"/>
    </source>
</evidence>
<dbReference type="CDD" id="cd02209">
    <property type="entry name" value="cupin_XRE_C"/>
    <property type="match status" value="1"/>
</dbReference>
<dbReference type="InterPro" id="IPR010982">
    <property type="entry name" value="Lambda_DNA-bd_dom_sf"/>
</dbReference>
<organism evidence="3 4">
    <name type="scientific">Niveispirillum lacus</name>
    <dbReference type="NCBI Taxonomy" id="1981099"/>
    <lineage>
        <taxon>Bacteria</taxon>
        <taxon>Pseudomonadati</taxon>
        <taxon>Pseudomonadota</taxon>
        <taxon>Alphaproteobacteria</taxon>
        <taxon>Rhodospirillales</taxon>
        <taxon>Azospirillaceae</taxon>
        <taxon>Niveispirillum</taxon>
    </lineage>
</organism>
<protein>
    <submittedName>
        <fullName evidence="3">Transcriptional regulator</fullName>
    </submittedName>
</protein>
<keyword evidence="1" id="KW-0238">DNA-binding</keyword>
<dbReference type="CDD" id="cd00093">
    <property type="entry name" value="HTH_XRE"/>
    <property type="match status" value="1"/>
</dbReference>
<dbReference type="Gene3D" id="2.60.120.10">
    <property type="entry name" value="Jelly Rolls"/>
    <property type="match status" value="1"/>
</dbReference>
<dbReference type="InterPro" id="IPR013096">
    <property type="entry name" value="Cupin_2"/>
</dbReference>
<accession>A0A255Z4W5</accession>
<dbReference type="PANTHER" id="PTHR46797:SF10">
    <property type="entry name" value="BLR1115 PROTEIN"/>
    <property type="match status" value="1"/>
</dbReference>
<evidence type="ECO:0000313" key="3">
    <source>
        <dbReference type="EMBL" id="OYQ35925.1"/>
    </source>
</evidence>
<dbReference type="InterPro" id="IPR014710">
    <property type="entry name" value="RmlC-like_jellyroll"/>
</dbReference>
<dbReference type="SMART" id="SM00530">
    <property type="entry name" value="HTH_XRE"/>
    <property type="match status" value="1"/>
</dbReference>
<dbReference type="SUPFAM" id="SSF47413">
    <property type="entry name" value="lambda repressor-like DNA-binding domains"/>
    <property type="match status" value="1"/>
</dbReference>
<dbReference type="SUPFAM" id="SSF51182">
    <property type="entry name" value="RmlC-like cupins"/>
    <property type="match status" value="1"/>
</dbReference>
<dbReference type="GO" id="GO:0005829">
    <property type="term" value="C:cytosol"/>
    <property type="evidence" value="ECO:0007669"/>
    <property type="project" value="TreeGrafter"/>
</dbReference>
<dbReference type="Proteomes" id="UP000216998">
    <property type="component" value="Unassembled WGS sequence"/>
</dbReference>
<dbReference type="InterPro" id="IPR001387">
    <property type="entry name" value="Cro/C1-type_HTH"/>
</dbReference>
<comment type="caution">
    <text evidence="3">The sequence shown here is derived from an EMBL/GenBank/DDBJ whole genome shotgun (WGS) entry which is preliminary data.</text>
</comment>
<gene>
    <name evidence="3" type="ORF">CHU95_06605</name>
</gene>
<keyword evidence="4" id="KW-1185">Reference proteome</keyword>
<proteinExistence type="predicted"/>
<dbReference type="Pfam" id="PF13560">
    <property type="entry name" value="HTH_31"/>
    <property type="match status" value="1"/>
</dbReference>
<dbReference type="EMBL" id="NOXU01000024">
    <property type="protein sequence ID" value="OYQ35925.1"/>
    <property type="molecule type" value="Genomic_DNA"/>
</dbReference>
<dbReference type="Pfam" id="PF07883">
    <property type="entry name" value="Cupin_2"/>
    <property type="match status" value="1"/>
</dbReference>